<evidence type="ECO:0000313" key="6">
    <source>
        <dbReference type="Proteomes" id="UP000824540"/>
    </source>
</evidence>
<dbReference type="Proteomes" id="UP000824540">
    <property type="component" value="Unassembled WGS sequence"/>
</dbReference>
<dbReference type="InterPro" id="IPR056880">
    <property type="entry name" value="OB_MEIOB_N"/>
</dbReference>
<feature type="non-terminal residue" evidence="5">
    <location>
        <position position="383"/>
    </location>
</feature>
<dbReference type="GO" id="GO:0008310">
    <property type="term" value="F:single-stranded DNA 3'-5' DNA exonuclease activity"/>
    <property type="evidence" value="ECO:0007669"/>
    <property type="project" value="TreeGrafter"/>
</dbReference>
<evidence type="ECO:0000256" key="2">
    <source>
        <dbReference type="ARBA" id="ARBA00023254"/>
    </source>
</evidence>
<keyword evidence="2" id="KW-0469">Meiosis</keyword>
<dbReference type="GO" id="GO:0003697">
    <property type="term" value="F:single-stranded DNA binding"/>
    <property type="evidence" value="ECO:0007669"/>
    <property type="project" value="TreeGrafter"/>
</dbReference>
<feature type="non-terminal residue" evidence="5">
    <location>
        <position position="1"/>
    </location>
</feature>
<dbReference type="PANTHER" id="PTHR21166:SF2">
    <property type="entry name" value="CELL DIVISION CONTROL PROTEIN 24 OB DOMAIN-CONTAINING PROTEIN-RELATED"/>
    <property type="match status" value="1"/>
</dbReference>
<dbReference type="Pfam" id="PF24903">
    <property type="entry name" value="OB_MEIOB_N"/>
    <property type="match status" value="1"/>
</dbReference>
<evidence type="ECO:0000313" key="5">
    <source>
        <dbReference type="EMBL" id="KAG9334786.1"/>
    </source>
</evidence>
<proteinExistence type="inferred from homology"/>
<dbReference type="EMBL" id="JAFBMS010000139">
    <property type="protein sequence ID" value="KAG9334786.1"/>
    <property type="molecule type" value="Genomic_DNA"/>
</dbReference>
<keyword evidence="1" id="KW-0238">DNA-binding</keyword>
<comment type="caution">
    <text evidence="5">The sequence shown here is derived from an EMBL/GenBank/DDBJ whole genome shotgun (WGS) entry which is preliminary data.</text>
</comment>
<dbReference type="InterPro" id="IPR012340">
    <property type="entry name" value="NA-bd_OB-fold"/>
</dbReference>
<reference evidence="5" key="1">
    <citation type="thesis" date="2021" institute="BYU ScholarsArchive" country="Provo, UT, USA">
        <title>Applications of and Algorithms for Genome Assembly and Genomic Analyses with an Emphasis on Marine Teleosts.</title>
        <authorList>
            <person name="Pickett B.D."/>
        </authorList>
    </citation>
    <scope>NUCLEOTIDE SEQUENCE</scope>
    <source>
        <strain evidence="5">HI-2016</strain>
    </source>
</reference>
<accession>A0A8T2N4E4</accession>
<gene>
    <name evidence="5" type="ORF">JZ751_006535</name>
</gene>
<dbReference type="FunFam" id="2.40.50.140:FF:000248">
    <property type="entry name" value="Meiosis specific with OB domains"/>
    <property type="match status" value="1"/>
</dbReference>
<dbReference type="Gene3D" id="2.40.50.140">
    <property type="entry name" value="Nucleic acid-binding proteins"/>
    <property type="match status" value="2"/>
</dbReference>
<dbReference type="InterPro" id="IPR052469">
    <property type="entry name" value="MEIOB"/>
</dbReference>
<evidence type="ECO:0000256" key="3">
    <source>
        <dbReference type="ARBA" id="ARBA00038329"/>
    </source>
</evidence>
<evidence type="ECO:0000259" key="4">
    <source>
        <dbReference type="Pfam" id="PF24903"/>
    </source>
</evidence>
<dbReference type="OrthoDB" id="9937820at2759"/>
<dbReference type="PANTHER" id="PTHR21166">
    <property type="entry name" value="CELL DIVISION CONTROL PROTEIN 24 OB DOMAIN-CONTAINING PROTEIN-RELATED"/>
    <property type="match status" value="1"/>
</dbReference>
<protein>
    <recommendedName>
        <fullName evidence="4">MEIOB-like N-terminal domain-containing protein</fullName>
    </recommendedName>
</protein>
<organism evidence="5 6">
    <name type="scientific">Albula glossodonta</name>
    <name type="common">roundjaw bonefish</name>
    <dbReference type="NCBI Taxonomy" id="121402"/>
    <lineage>
        <taxon>Eukaryota</taxon>
        <taxon>Metazoa</taxon>
        <taxon>Chordata</taxon>
        <taxon>Craniata</taxon>
        <taxon>Vertebrata</taxon>
        <taxon>Euteleostomi</taxon>
        <taxon>Actinopterygii</taxon>
        <taxon>Neopterygii</taxon>
        <taxon>Teleostei</taxon>
        <taxon>Albuliformes</taxon>
        <taxon>Albulidae</taxon>
        <taxon>Albula</taxon>
    </lineage>
</organism>
<comment type="similarity">
    <text evidence="3">Belongs to the MEIOB family.</text>
</comment>
<dbReference type="SUPFAM" id="SSF50249">
    <property type="entry name" value="Nucleic acid-binding proteins"/>
    <property type="match status" value="1"/>
</dbReference>
<dbReference type="FunFam" id="2.40.50.140:FF:000171">
    <property type="entry name" value="meiosis-specific with OB domain-containing protein isoform X1"/>
    <property type="match status" value="1"/>
</dbReference>
<dbReference type="AlphaFoldDB" id="A0A8T2N4E4"/>
<dbReference type="GO" id="GO:0000712">
    <property type="term" value="P:resolution of meiotic recombination intermediates"/>
    <property type="evidence" value="ECO:0007669"/>
    <property type="project" value="TreeGrafter"/>
</dbReference>
<evidence type="ECO:0000256" key="1">
    <source>
        <dbReference type="ARBA" id="ARBA00023125"/>
    </source>
</evidence>
<name>A0A8T2N4E4_9TELE</name>
<keyword evidence="6" id="KW-1185">Reference proteome</keyword>
<sequence>SIVGVIIGKTDVKGFPDRKNIGSERFTFSFTVKDSPDHFINGSSWGSSEFIQGLSSSFRIGDCVMIENPLVVTKDAEKEDRFSPSTPSLYRLLITENHSAVRVFPDMEADNKLLALFHLPVKDSTDFYSLGDIVANGQALDGHVINILAAVRSIGEPKYFTTSDGRKGQRCEVKLFDETVTWFSLICWEKEAIQLVQAWIPRETVLFIADARVNFDKFRKSMVATVTSKTIVTVNPDTKEASQLFHYSRELIDTGALDDEEKRAGDDIPLDSIADVFTVSQLKLKALENAERPDPIYGIVYGFMTTLSLDSSVSKVIRSRCARCRCQVNEELPVCANAACPGQGQPLEVTTGFDLLVDITDHTGTLQSCLLSGAVAEAMLGCT</sequence>
<feature type="domain" description="MEIOB-like N-terminal" evidence="4">
    <location>
        <begin position="1"/>
        <end position="122"/>
    </location>
</feature>